<sequence>MEFLMTTATRRYDLDWLRIIAFGLLIFYHIGMFYVTWDWHVKSDHASSLIEPLMRLVNPWRLDLLFFISGVATVFLAGKMSALQLAGSRFTRLFWPLLFGMLVIVPPQSYYEIVSDIHFSGGYLDFYGKYLTAYKGWCDHNGCLTVPTWNHLWYVAYLLAYSLIFAALWPALKRLPLQWATRLPAPVYFAIPIALYWFAQCILQPLFEDTHAFVGDWTVHAHAFGFFLMGATVARFDRLFDIARASRWFSLIIGLIAYAGVSWLRVAYYGGYLPLPKEAAWIIGTFAESCQAVFMIMALLGFARKHLSHVDTPLRRTLTEAIFPFYIVHQTIIVVAAYNLNRLHLPVVLEATLLVAITVTGCWLSYVIVRRLPLLRPFFGLKVNAKA</sequence>
<feature type="transmembrane region" description="Helical" evidence="1">
    <location>
        <begin position="152"/>
        <end position="172"/>
    </location>
</feature>
<feature type="domain" description="Acyltransferase 3" evidence="2">
    <location>
        <begin position="12"/>
        <end position="366"/>
    </location>
</feature>
<feature type="transmembrane region" description="Helical" evidence="1">
    <location>
        <begin position="280"/>
        <end position="302"/>
    </location>
</feature>
<feature type="transmembrane region" description="Helical" evidence="1">
    <location>
        <begin position="93"/>
        <end position="111"/>
    </location>
</feature>
<feature type="transmembrane region" description="Helical" evidence="1">
    <location>
        <begin position="179"/>
        <end position="199"/>
    </location>
</feature>
<keyword evidence="1" id="KW-0472">Membrane</keyword>
<accession>V4Q9U7</accession>
<feature type="transmembrane region" description="Helical" evidence="1">
    <location>
        <begin position="323"/>
        <end position="341"/>
    </location>
</feature>
<feature type="transmembrane region" description="Helical" evidence="1">
    <location>
        <begin position="248"/>
        <end position="268"/>
    </location>
</feature>
<evidence type="ECO:0000313" key="4">
    <source>
        <dbReference type="Proteomes" id="UP000017837"/>
    </source>
</evidence>
<dbReference type="Pfam" id="PF01757">
    <property type="entry name" value="Acyl_transf_3"/>
    <property type="match status" value="1"/>
</dbReference>
<dbReference type="InterPro" id="IPR050623">
    <property type="entry name" value="Glucan_succinyl_AcylTrfase"/>
</dbReference>
<gene>
    <name evidence="3" type="ORF">ABENE_00525</name>
</gene>
<feature type="transmembrane region" description="Helical" evidence="1">
    <location>
        <begin position="16"/>
        <end position="37"/>
    </location>
</feature>
<comment type="caution">
    <text evidence="3">The sequence shown here is derived from an EMBL/GenBank/DDBJ whole genome shotgun (WGS) entry which is preliminary data.</text>
</comment>
<proteinExistence type="predicted"/>
<dbReference type="GO" id="GO:0016747">
    <property type="term" value="F:acyltransferase activity, transferring groups other than amino-acyl groups"/>
    <property type="evidence" value="ECO:0007669"/>
    <property type="project" value="InterPro"/>
</dbReference>
<name>V4Q9U7_9CAUL</name>
<dbReference type="STRING" id="1121022.GCA_000376105_01503"/>
<evidence type="ECO:0000259" key="2">
    <source>
        <dbReference type="Pfam" id="PF01757"/>
    </source>
</evidence>
<dbReference type="InterPro" id="IPR002656">
    <property type="entry name" value="Acyl_transf_3_dom"/>
</dbReference>
<dbReference type="eggNOG" id="COG1835">
    <property type="taxonomic scope" value="Bacteria"/>
</dbReference>
<protein>
    <recommendedName>
        <fullName evidence="2">Acyltransferase 3 domain-containing protein</fullName>
    </recommendedName>
</protein>
<keyword evidence="1" id="KW-1133">Transmembrane helix</keyword>
<dbReference type="PATRIC" id="fig|1121022.4.peg.104"/>
<dbReference type="PANTHER" id="PTHR36927">
    <property type="entry name" value="BLR4337 PROTEIN"/>
    <property type="match status" value="1"/>
</dbReference>
<dbReference type="EMBL" id="AWGB01000001">
    <property type="protein sequence ID" value="ESQ94610.1"/>
    <property type="molecule type" value="Genomic_DNA"/>
</dbReference>
<reference evidence="3 4" key="1">
    <citation type="journal article" date="2014" name="Nature">
        <title>Sequential evolution of bacterial morphology by co-option of a developmental regulator.</title>
        <authorList>
            <person name="Jiang C."/>
            <person name="Brown P.J."/>
            <person name="Ducret A."/>
            <person name="Brun Y.V."/>
        </authorList>
    </citation>
    <scope>NUCLEOTIDE SEQUENCE [LARGE SCALE GENOMIC DNA]</scope>
    <source>
        <strain evidence="3 4">DSM 16100</strain>
    </source>
</reference>
<evidence type="ECO:0000313" key="3">
    <source>
        <dbReference type="EMBL" id="ESQ94610.1"/>
    </source>
</evidence>
<dbReference type="AlphaFoldDB" id="V4Q9U7"/>
<organism evidence="3 4">
    <name type="scientific">Asticcacaulis benevestitus DSM 16100 = ATCC BAA-896</name>
    <dbReference type="NCBI Taxonomy" id="1121022"/>
    <lineage>
        <taxon>Bacteria</taxon>
        <taxon>Pseudomonadati</taxon>
        <taxon>Pseudomonadota</taxon>
        <taxon>Alphaproteobacteria</taxon>
        <taxon>Caulobacterales</taxon>
        <taxon>Caulobacteraceae</taxon>
        <taxon>Asticcacaulis</taxon>
    </lineage>
</organism>
<evidence type="ECO:0000256" key="1">
    <source>
        <dbReference type="SAM" id="Phobius"/>
    </source>
</evidence>
<keyword evidence="4" id="KW-1185">Reference proteome</keyword>
<dbReference type="PANTHER" id="PTHR36927:SF3">
    <property type="entry name" value="GLUCANS BIOSYNTHESIS PROTEIN C"/>
    <property type="match status" value="1"/>
</dbReference>
<feature type="transmembrane region" description="Helical" evidence="1">
    <location>
        <begin position="64"/>
        <end position="86"/>
    </location>
</feature>
<feature type="transmembrane region" description="Helical" evidence="1">
    <location>
        <begin position="219"/>
        <end position="236"/>
    </location>
</feature>
<dbReference type="Proteomes" id="UP000017837">
    <property type="component" value="Unassembled WGS sequence"/>
</dbReference>
<feature type="transmembrane region" description="Helical" evidence="1">
    <location>
        <begin position="347"/>
        <end position="369"/>
    </location>
</feature>
<keyword evidence="1" id="KW-0812">Transmembrane</keyword>